<dbReference type="RefSeq" id="WP_010694272.1">
    <property type="nucleotide sequence ID" value="NZ_KB442453.1"/>
</dbReference>
<dbReference type="PROSITE" id="PS50928">
    <property type="entry name" value="ABC_TM1"/>
    <property type="match status" value="1"/>
</dbReference>
<reference evidence="9 10" key="1">
    <citation type="submission" date="2012-01" db="EMBL/GenBank/DDBJ databases">
        <title>The Genome Sequence of Treponema denticola SP33.</title>
        <authorList>
            <consortium name="The Broad Institute Genome Sequencing Platform"/>
            <person name="Earl A."/>
            <person name="Ward D."/>
            <person name="Feldgarden M."/>
            <person name="Gevers D."/>
            <person name="Blanton J.M."/>
            <person name="Fenno C.J."/>
            <person name="Baranova O.V."/>
            <person name="Mathney J."/>
            <person name="Dewhirst F.E."/>
            <person name="Izard J."/>
            <person name="Young S.K."/>
            <person name="Zeng Q."/>
            <person name="Gargeya S."/>
            <person name="Fitzgerald M."/>
            <person name="Haas B."/>
            <person name="Abouelleil A."/>
            <person name="Alvarado L."/>
            <person name="Arachchi H.M."/>
            <person name="Berlin A."/>
            <person name="Chapman S.B."/>
            <person name="Gearin G."/>
            <person name="Goldberg J."/>
            <person name="Griggs A."/>
            <person name="Gujja S."/>
            <person name="Hansen M."/>
            <person name="Heiman D."/>
            <person name="Howarth C."/>
            <person name="Larimer J."/>
            <person name="Lui A."/>
            <person name="MacDonald P.J.P."/>
            <person name="McCowen C."/>
            <person name="Montmayeur A."/>
            <person name="Murphy C."/>
            <person name="Neiman D."/>
            <person name="Pearson M."/>
            <person name="Priest M."/>
            <person name="Roberts A."/>
            <person name="Saif S."/>
            <person name="Shea T."/>
            <person name="Sisk P."/>
            <person name="Stolte C."/>
            <person name="Sykes S."/>
            <person name="Wortman J."/>
            <person name="Nusbaum C."/>
            <person name="Birren B."/>
        </authorList>
    </citation>
    <scope>NUCLEOTIDE SEQUENCE [LARGE SCALE GENOMIC DNA]</scope>
    <source>
        <strain evidence="9 10">SP33</strain>
    </source>
</reference>
<keyword evidence="5 7" id="KW-1133">Transmembrane helix</keyword>
<gene>
    <name evidence="9" type="ORF">HMPREF9733_00817</name>
</gene>
<dbReference type="Gene3D" id="1.10.3720.10">
    <property type="entry name" value="MetI-like"/>
    <property type="match status" value="1"/>
</dbReference>
<evidence type="ECO:0000259" key="8">
    <source>
        <dbReference type="PROSITE" id="PS50928"/>
    </source>
</evidence>
<dbReference type="InterPro" id="IPR000515">
    <property type="entry name" value="MetI-like"/>
</dbReference>
<evidence type="ECO:0000256" key="5">
    <source>
        <dbReference type="ARBA" id="ARBA00022989"/>
    </source>
</evidence>
<feature type="transmembrane region" description="Helical" evidence="7">
    <location>
        <begin position="99"/>
        <end position="120"/>
    </location>
</feature>
<dbReference type="Proteomes" id="UP000016183">
    <property type="component" value="Unassembled WGS sequence"/>
</dbReference>
<evidence type="ECO:0000256" key="1">
    <source>
        <dbReference type="ARBA" id="ARBA00004651"/>
    </source>
</evidence>
<feature type="transmembrane region" description="Helical" evidence="7">
    <location>
        <begin position="132"/>
        <end position="159"/>
    </location>
</feature>
<evidence type="ECO:0000256" key="2">
    <source>
        <dbReference type="ARBA" id="ARBA00022448"/>
    </source>
</evidence>
<accession>M2B8F3</accession>
<evidence type="ECO:0000313" key="9">
    <source>
        <dbReference type="EMBL" id="EMB25685.1"/>
    </source>
</evidence>
<evidence type="ECO:0000313" key="10">
    <source>
        <dbReference type="Proteomes" id="UP000016183"/>
    </source>
</evidence>
<dbReference type="Pfam" id="PF00528">
    <property type="entry name" value="BPD_transp_1"/>
    <property type="match status" value="1"/>
</dbReference>
<dbReference type="InterPro" id="IPR045621">
    <property type="entry name" value="BPD_transp_1_N"/>
</dbReference>
<dbReference type="SUPFAM" id="SSF161098">
    <property type="entry name" value="MetI-like"/>
    <property type="match status" value="1"/>
</dbReference>
<dbReference type="GO" id="GO:0055085">
    <property type="term" value="P:transmembrane transport"/>
    <property type="evidence" value="ECO:0007669"/>
    <property type="project" value="InterPro"/>
</dbReference>
<keyword evidence="3" id="KW-1003">Cell membrane</keyword>
<feature type="transmembrane region" description="Helical" evidence="7">
    <location>
        <begin position="282"/>
        <end position="308"/>
    </location>
</feature>
<dbReference type="CDD" id="cd06261">
    <property type="entry name" value="TM_PBP2"/>
    <property type="match status" value="1"/>
</dbReference>
<sequence length="314" mass="35682">MKTYVLKRIIKAVPILMLLTIICFFLIQIAPYDAIDYIATPQMNKETIERLRRINGLDKPVIMQYVIWVKNLINGDLGYSIITHESIKTSLIARIPNTAILMIPAYLISNCIAVMIGLFVSSRKHSLLRKIVDWLISLSLSIPFFWFCLLLLYVFGYLLDIFPISGMHSIGETGILDFLKHYFLPFICLIFSFLPDLIIYVETSADIEFKKDYITVQKAMGATNLNILFRHVSVNVLMPILTKMGMALPMILTGSLIVETMFSWPGMGSYYVKAIQAMDYPVVMTVLFFSGSLVILGNLLSDISYFILDPRISS</sequence>
<feature type="transmembrane region" description="Helical" evidence="7">
    <location>
        <begin position="182"/>
        <end position="201"/>
    </location>
</feature>
<name>M2B8F3_TREDN</name>
<dbReference type="PATRIC" id="fig|999437.3.peg.828"/>
<feature type="domain" description="ABC transmembrane type-1" evidence="8">
    <location>
        <begin position="95"/>
        <end position="301"/>
    </location>
</feature>
<dbReference type="PANTHER" id="PTHR43163">
    <property type="entry name" value="DIPEPTIDE TRANSPORT SYSTEM PERMEASE PROTEIN DPPB-RELATED"/>
    <property type="match status" value="1"/>
</dbReference>
<evidence type="ECO:0000256" key="3">
    <source>
        <dbReference type="ARBA" id="ARBA00022475"/>
    </source>
</evidence>
<keyword evidence="4 7" id="KW-0812">Transmembrane</keyword>
<feature type="transmembrane region" description="Helical" evidence="7">
    <location>
        <begin position="12"/>
        <end position="30"/>
    </location>
</feature>
<dbReference type="GO" id="GO:0005886">
    <property type="term" value="C:plasma membrane"/>
    <property type="evidence" value="ECO:0007669"/>
    <property type="project" value="UniProtKB-SubCell"/>
</dbReference>
<protein>
    <recommendedName>
        <fullName evidence="8">ABC transmembrane type-1 domain-containing protein</fullName>
    </recommendedName>
</protein>
<dbReference type="AlphaFoldDB" id="M2B8F3"/>
<feature type="transmembrane region" description="Helical" evidence="7">
    <location>
        <begin position="240"/>
        <end position="262"/>
    </location>
</feature>
<organism evidence="9 10">
    <name type="scientific">Treponema denticola SP33</name>
    <dbReference type="NCBI Taxonomy" id="999437"/>
    <lineage>
        <taxon>Bacteria</taxon>
        <taxon>Pseudomonadati</taxon>
        <taxon>Spirochaetota</taxon>
        <taxon>Spirochaetia</taxon>
        <taxon>Spirochaetales</taxon>
        <taxon>Treponemataceae</taxon>
        <taxon>Treponema</taxon>
    </lineage>
</organism>
<keyword evidence="6 7" id="KW-0472">Membrane</keyword>
<dbReference type="OrthoDB" id="9806409at2"/>
<dbReference type="HOGENOM" id="CLU_036879_1_2_12"/>
<evidence type="ECO:0000256" key="7">
    <source>
        <dbReference type="RuleBase" id="RU363032"/>
    </source>
</evidence>
<evidence type="ECO:0000256" key="6">
    <source>
        <dbReference type="ARBA" id="ARBA00023136"/>
    </source>
</evidence>
<dbReference type="PANTHER" id="PTHR43163:SF6">
    <property type="entry name" value="DIPEPTIDE TRANSPORT SYSTEM PERMEASE PROTEIN DPPB-RELATED"/>
    <property type="match status" value="1"/>
</dbReference>
<proteinExistence type="inferred from homology"/>
<dbReference type="Pfam" id="PF19300">
    <property type="entry name" value="BPD_transp_1_N"/>
    <property type="match status" value="1"/>
</dbReference>
<dbReference type="InterPro" id="IPR035906">
    <property type="entry name" value="MetI-like_sf"/>
</dbReference>
<dbReference type="EMBL" id="AGDZ01000018">
    <property type="protein sequence ID" value="EMB25685.1"/>
    <property type="molecule type" value="Genomic_DNA"/>
</dbReference>
<comment type="caution">
    <text evidence="9">The sequence shown here is derived from an EMBL/GenBank/DDBJ whole genome shotgun (WGS) entry which is preliminary data.</text>
</comment>
<comment type="subcellular location">
    <subcellularLocation>
        <location evidence="1 7">Cell membrane</location>
        <topology evidence="1 7">Multi-pass membrane protein</topology>
    </subcellularLocation>
</comment>
<keyword evidence="2 7" id="KW-0813">Transport</keyword>
<evidence type="ECO:0000256" key="4">
    <source>
        <dbReference type="ARBA" id="ARBA00022692"/>
    </source>
</evidence>
<comment type="similarity">
    <text evidence="7">Belongs to the binding-protein-dependent transport system permease family.</text>
</comment>